<proteinExistence type="predicted"/>
<comment type="caution">
    <text evidence="1">The sequence shown here is derived from an EMBL/GenBank/DDBJ whole genome shotgun (WGS) entry which is preliminary data.</text>
</comment>
<dbReference type="PANTHER" id="PTHR31118">
    <property type="entry name" value="CYCLASE-LIKE PROTEIN 2"/>
    <property type="match status" value="1"/>
</dbReference>
<evidence type="ECO:0000313" key="1">
    <source>
        <dbReference type="EMBL" id="MZI95913.1"/>
    </source>
</evidence>
<accession>A0A7X4LPT0</accession>
<dbReference type="Gene3D" id="3.50.30.50">
    <property type="entry name" value="Putative cyclase"/>
    <property type="match status" value="1"/>
</dbReference>
<evidence type="ECO:0000313" key="2">
    <source>
        <dbReference type="Proteomes" id="UP000462621"/>
    </source>
</evidence>
<dbReference type="GO" id="GO:0019441">
    <property type="term" value="P:L-tryptophan catabolic process to kynurenine"/>
    <property type="evidence" value="ECO:0007669"/>
    <property type="project" value="InterPro"/>
</dbReference>
<sequence length="227" mass="24904">MTVIDTTTTQVVKPTPIKEFIELNHQIEHGMQTYPGMSHVDVYEHLPRFENNALIDGLNIFGISGTYIDSPFHEDPNGHKICDYPLEKLVNLPVVVVNKPDNRIFFDIEDFSGLDIKGCAVLLNSKHSQYFNTEAYGENCPYLSNQAAEYLVAQGAALVGIDSPLVDNINNPGAAIPVHNILLSNGVVICEDMTNISAVEGKNAYLSAVPPRVPMASFPARVFAAVY</sequence>
<keyword evidence="1" id="KW-0378">Hydrolase</keyword>
<organism evidence="1 2">
    <name type="scientific">Vibrio eleionomae</name>
    <dbReference type="NCBI Taxonomy" id="2653505"/>
    <lineage>
        <taxon>Bacteria</taxon>
        <taxon>Pseudomonadati</taxon>
        <taxon>Pseudomonadota</taxon>
        <taxon>Gammaproteobacteria</taxon>
        <taxon>Vibrionales</taxon>
        <taxon>Vibrionaceae</taxon>
        <taxon>Vibrio</taxon>
    </lineage>
</organism>
<reference evidence="1 2" key="1">
    <citation type="submission" date="2019-10" db="EMBL/GenBank/DDBJ databases">
        <title>Vibrio sp. nov. isolated from a shrimp pond.</title>
        <authorList>
            <person name="Gomez-Gil B."/>
            <person name="Enciso-Ibarra J."/>
            <person name="Enciso-Ibarra K."/>
            <person name="Bolan-Mejia C."/>
        </authorList>
    </citation>
    <scope>NUCLEOTIDE SEQUENCE [LARGE SCALE GENOMIC DNA]</scope>
    <source>
        <strain evidence="1 2">CAIM 722</strain>
    </source>
</reference>
<dbReference type="PANTHER" id="PTHR31118:SF12">
    <property type="entry name" value="CYCLASE-LIKE PROTEIN 2"/>
    <property type="match status" value="1"/>
</dbReference>
<dbReference type="InterPro" id="IPR007325">
    <property type="entry name" value="KFase/CYL"/>
</dbReference>
<protein>
    <submittedName>
        <fullName evidence="1">Metal-dependent hydrolase</fullName>
    </submittedName>
</protein>
<dbReference type="Pfam" id="PF04199">
    <property type="entry name" value="Cyclase"/>
    <property type="match status" value="1"/>
</dbReference>
<dbReference type="Proteomes" id="UP000462621">
    <property type="component" value="Unassembled WGS sequence"/>
</dbReference>
<name>A0A7X4LPT0_9VIBR</name>
<dbReference type="SUPFAM" id="SSF102198">
    <property type="entry name" value="Putative cyclase"/>
    <property type="match status" value="1"/>
</dbReference>
<gene>
    <name evidence="1" type="ORF">F9817_22255</name>
</gene>
<dbReference type="RefSeq" id="WP_161158409.1">
    <property type="nucleotide sequence ID" value="NZ_WEKT01000079.1"/>
</dbReference>
<dbReference type="AlphaFoldDB" id="A0A7X4LPT0"/>
<dbReference type="GO" id="GO:0004061">
    <property type="term" value="F:arylformamidase activity"/>
    <property type="evidence" value="ECO:0007669"/>
    <property type="project" value="InterPro"/>
</dbReference>
<dbReference type="InterPro" id="IPR037175">
    <property type="entry name" value="KFase_sf"/>
</dbReference>
<dbReference type="EMBL" id="WEKT01000079">
    <property type="protein sequence ID" value="MZI95913.1"/>
    <property type="molecule type" value="Genomic_DNA"/>
</dbReference>
<keyword evidence="2" id="KW-1185">Reference proteome</keyword>